<proteinExistence type="inferred from homology"/>
<accession>A0A7E5W538</accession>
<dbReference type="InterPro" id="IPR019799">
    <property type="entry name" value="Glyco_hydro_22_CS"/>
</dbReference>
<dbReference type="PRINTS" id="PR00135">
    <property type="entry name" value="LYZLACT"/>
</dbReference>
<keyword evidence="8" id="KW-0326">Glycosidase</keyword>
<evidence type="ECO:0000256" key="4">
    <source>
        <dbReference type="ARBA" id="ARBA00022529"/>
    </source>
</evidence>
<dbReference type="Gene3D" id="1.10.530.10">
    <property type="match status" value="1"/>
</dbReference>
<evidence type="ECO:0000256" key="6">
    <source>
        <dbReference type="ARBA" id="ARBA00022801"/>
    </source>
</evidence>
<evidence type="ECO:0000256" key="11">
    <source>
        <dbReference type="SAM" id="SignalP"/>
    </source>
</evidence>
<evidence type="ECO:0000256" key="10">
    <source>
        <dbReference type="RuleBase" id="RU004440"/>
    </source>
</evidence>
<dbReference type="PROSITE" id="PS00128">
    <property type="entry name" value="GLYCOSYL_HYDROL_F22_1"/>
    <property type="match status" value="1"/>
</dbReference>
<evidence type="ECO:0000259" key="12">
    <source>
        <dbReference type="PROSITE" id="PS00128"/>
    </source>
</evidence>
<dbReference type="KEGG" id="tnl:113499465"/>
<dbReference type="InterPro" id="IPR023346">
    <property type="entry name" value="Lysozyme-like_dom_sf"/>
</dbReference>
<dbReference type="PANTHER" id="PTHR11407:SF63">
    <property type="entry name" value="LYSOZYME C"/>
    <property type="match status" value="1"/>
</dbReference>
<evidence type="ECO:0000256" key="9">
    <source>
        <dbReference type="ARBA" id="ARBA00031262"/>
    </source>
</evidence>
<gene>
    <name evidence="14" type="primary">LOC113499465</name>
</gene>
<dbReference type="OrthoDB" id="17373at2759"/>
<dbReference type="SMART" id="SM00263">
    <property type="entry name" value="LYZ1"/>
    <property type="match status" value="1"/>
</dbReference>
<dbReference type="GO" id="GO:0003796">
    <property type="term" value="F:lysozyme activity"/>
    <property type="evidence" value="ECO:0007669"/>
    <property type="project" value="UniProtKB-EC"/>
</dbReference>
<keyword evidence="11" id="KW-0732">Signal</keyword>
<evidence type="ECO:0000313" key="13">
    <source>
        <dbReference type="Proteomes" id="UP000322000"/>
    </source>
</evidence>
<feature type="chain" id="PRO_5028873513" description="Lysozyme" evidence="11">
    <location>
        <begin position="21"/>
        <end position="189"/>
    </location>
</feature>
<evidence type="ECO:0000313" key="14">
    <source>
        <dbReference type="RefSeq" id="XP_026735750.1"/>
    </source>
</evidence>
<keyword evidence="13" id="KW-1185">Reference proteome</keyword>
<evidence type="ECO:0000256" key="5">
    <source>
        <dbReference type="ARBA" id="ARBA00022638"/>
    </source>
</evidence>
<comment type="similarity">
    <text evidence="10">Belongs to the glycosyl hydrolase 22 family.</text>
</comment>
<keyword evidence="5" id="KW-0081">Bacteriolytic enzyme</keyword>
<name>A0A7E5W538_TRINI</name>
<keyword evidence="7" id="KW-1015">Disulfide bond</keyword>
<evidence type="ECO:0000256" key="3">
    <source>
        <dbReference type="ARBA" id="ARBA00020438"/>
    </source>
</evidence>
<keyword evidence="4" id="KW-0929">Antimicrobial</keyword>
<keyword evidence="6" id="KW-0378">Hydrolase</keyword>
<dbReference type="Pfam" id="PF00062">
    <property type="entry name" value="Lys"/>
    <property type="match status" value="1"/>
</dbReference>
<dbReference type="GO" id="GO:0042742">
    <property type="term" value="P:defense response to bacterium"/>
    <property type="evidence" value="ECO:0007669"/>
    <property type="project" value="UniProtKB-KW"/>
</dbReference>
<feature type="signal peptide" evidence="11">
    <location>
        <begin position="1"/>
        <end position="20"/>
    </location>
</feature>
<evidence type="ECO:0000256" key="2">
    <source>
        <dbReference type="ARBA" id="ARBA00012732"/>
    </source>
</evidence>
<reference evidence="14" key="1">
    <citation type="submission" date="2025-08" db="UniProtKB">
        <authorList>
            <consortium name="RefSeq"/>
        </authorList>
    </citation>
    <scope>IDENTIFICATION</scope>
</reference>
<dbReference type="GeneID" id="113499465"/>
<dbReference type="InParanoid" id="A0A7E5W538"/>
<dbReference type="GO" id="GO:0031640">
    <property type="term" value="P:killing of cells of another organism"/>
    <property type="evidence" value="ECO:0007669"/>
    <property type="project" value="UniProtKB-KW"/>
</dbReference>
<dbReference type="PANTHER" id="PTHR11407">
    <property type="entry name" value="LYSOZYME C"/>
    <property type="match status" value="1"/>
</dbReference>
<evidence type="ECO:0000256" key="8">
    <source>
        <dbReference type="ARBA" id="ARBA00023295"/>
    </source>
</evidence>
<organism evidence="13 14">
    <name type="scientific">Trichoplusia ni</name>
    <name type="common">Cabbage looper</name>
    <dbReference type="NCBI Taxonomy" id="7111"/>
    <lineage>
        <taxon>Eukaryota</taxon>
        <taxon>Metazoa</taxon>
        <taxon>Ecdysozoa</taxon>
        <taxon>Arthropoda</taxon>
        <taxon>Hexapoda</taxon>
        <taxon>Insecta</taxon>
        <taxon>Pterygota</taxon>
        <taxon>Neoptera</taxon>
        <taxon>Endopterygota</taxon>
        <taxon>Lepidoptera</taxon>
        <taxon>Glossata</taxon>
        <taxon>Ditrysia</taxon>
        <taxon>Noctuoidea</taxon>
        <taxon>Noctuidae</taxon>
        <taxon>Plusiinae</taxon>
        <taxon>Trichoplusia</taxon>
    </lineage>
</organism>
<dbReference type="InterPro" id="IPR001916">
    <property type="entry name" value="Glyco_hydro_22"/>
</dbReference>
<dbReference type="SUPFAM" id="SSF53955">
    <property type="entry name" value="Lysozyme-like"/>
    <property type="match status" value="1"/>
</dbReference>
<dbReference type="EC" id="3.2.1.17" evidence="2"/>
<feature type="domain" description="Glycosyl hydrolases family 22 (GH22)" evidence="12">
    <location>
        <begin position="91"/>
        <end position="109"/>
    </location>
</feature>
<dbReference type="AlphaFoldDB" id="A0A7E5W538"/>
<evidence type="ECO:0000256" key="7">
    <source>
        <dbReference type="ARBA" id="ARBA00023157"/>
    </source>
</evidence>
<dbReference type="Proteomes" id="UP000322000">
    <property type="component" value="Chromosome 12"/>
</dbReference>
<dbReference type="PROSITE" id="PS51348">
    <property type="entry name" value="GLYCOSYL_HYDROL_F22_2"/>
    <property type="match status" value="1"/>
</dbReference>
<dbReference type="RefSeq" id="XP_026735750.1">
    <property type="nucleotide sequence ID" value="XM_026879949.1"/>
</dbReference>
<comment type="catalytic activity">
    <reaction evidence="1">
        <text>Hydrolysis of (1-&gt;4)-beta-linkages between N-acetylmuramic acid and N-acetyl-D-glucosamine residues in a peptidoglycan and between N-acetyl-D-glucosamine residues in chitodextrins.</text>
        <dbReference type="EC" id="3.2.1.17"/>
    </reaction>
</comment>
<protein>
    <recommendedName>
        <fullName evidence="3">Lysozyme</fullName>
        <ecNumber evidence="2">3.2.1.17</ecNumber>
    </recommendedName>
    <alternativeName>
        <fullName evidence="9">1,4-beta-N-acetylmuramidase</fullName>
    </alternativeName>
</protein>
<evidence type="ECO:0000256" key="1">
    <source>
        <dbReference type="ARBA" id="ARBA00000632"/>
    </source>
</evidence>
<sequence>MWNARVVVFVLILIVNCVNCKRFETRCKLVRELLKIGMPNDMFLGQWVCLIEKSSNRETRTFTVKPSGKRFYGIYQIPQQWCRENKRGGGCNIACEDLLDDDIRDDTACAVQIAKLEGFKYWPQWTARCKNDYFITNEIYKCPDLIRMSTKRKMISSETASLPRYKRSFHSRRKRFVYRQIYKVNALAV</sequence>